<dbReference type="SUPFAM" id="SSF54862">
    <property type="entry name" value="4Fe-4S ferredoxins"/>
    <property type="match status" value="1"/>
</dbReference>
<evidence type="ECO:0000256" key="3">
    <source>
        <dbReference type="ARBA" id="ARBA00022630"/>
    </source>
</evidence>
<dbReference type="Pfam" id="PF13187">
    <property type="entry name" value="Fer4_9"/>
    <property type="match status" value="1"/>
</dbReference>
<evidence type="ECO:0000259" key="6">
    <source>
        <dbReference type="PROSITE" id="PS51379"/>
    </source>
</evidence>
<dbReference type="PROSITE" id="PS00198">
    <property type="entry name" value="4FE4S_FER_1"/>
    <property type="match status" value="1"/>
</dbReference>
<evidence type="ECO:0000256" key="2">
    <source>
        <dbReference type="ARBA" id="ARBA00007118"/>
    </source>
</evidence>
<dbReference type="STRING" id="487685.SAMN04488696_0009"/>
<dbReference type="Pfam" id="PF00881">
    <property type="entry name" value="Nitroreductase"/>
    <property type="match status" value="1"/>
</dbReference>
<dbReference type="InterPro" id="IPR017900">
    <property type="entry name" value="4Fe4S_Fe_S_CS"/>
</dbReference>
<dbReference type="AlphaFoldDB" id="A0A1I4NFL9"/>
<evidence type="ECO:0000256" key="5">
    <source>
        <dbReference type="ARBA" id="ARBA00023002"/>
    </source>
</evidence>
<dbReference type="PANTHER" id="PTHR43673">
    <property type="entry name" value="NAD(P)H NITROREDUCTASE YDGI-RELATED"/>
    <property type="match status" value="1"/>
</dbReference>
<dbReference type="InterPro" id="IPR029479">
    <property type="entry name" value="Nitroreductase"/>
</dbReference>
<dbReference type="Proteomes" id="UP000198535">
    <property type="component" value="Unassembled WGS sequence"/>
</dbReference>
<feature type="domain" description="4Fe-4S ferredoxin-type" evidence="6">
    <location>
        <begin position="2"/>
        <end position="31"/>
    </location>
</feature>
<reference evidence="8" key="1">
    <citation type="submission" date="2016-10" db="EMBL/GenBank/DDBJ databases">
        <authorList>
            <person name="Varghese N."/>
            <person name="Submissions S."/>
        </authorList>
    </citation>
    <scope>NUCLEOTIDE SEQUENCE [LARGE SCALE GENOMIC DNA]</scope>
    <source>
        <strain evidence="8">Mob M</strain>
    </source>
</reference>
<evidence type="ECO:0000313" key="7">
    <source>
        <dbReference type="EMBL" id="SFM14185.1"/>
    </source>
</evidence>
<evidence type="ECO:0000256" key="1">
    <source>
        <dbReference type="ARBA" id="ARBA00001917"/>
    </source>
</evidence>
<dbReference type="Gene3D" id="3.40.109.10">
    <property type="entry name" value="NADH Oxidase"/>
    <property type="match status" value="1"/>
</dbReference>
<dbReference type="InterPro" id="IPR000415">
    <property type="entry name" value="Nitroreductase-like"/>
</dbReference>
<dbReference type="PANTHER" id="PTHR43673:SF2">
    <property type="entry name" value="NITROREDUCTASE"/>
    <property type="match status" value="1"/>
</dbReference>
<sequence length="272" mass="29933">MATISIDPQLCSHCGICTQICPLGIILPGGEDDMPFMPDPMDEVCVKCGNCEAFCPEGAISPLFSTKHSIVSDPLSDNMDPEQLGAYMRARRSIRNYKDEVVDKGTIEEILDIVRYSPSGINMQPVNWLIVHEPDEVRKISALTIDWMRDIIDSDMEHPMKPMMSSLVSAYDMGADPICRGAPHLAIAYGAGNLAYTDCVIALSWFELSAPSFGLGACWGGFLKVAASSYQPLIDELGLPEGNSVQHTMMFGYPEYKVHNIPGRNPVKITWK</sequence>
<accession>A0A1I4NFL9</accession>
<comment type="similarity">
    <text evidence="2">Belongs to the nitroreductase family.</text>
</comment>
<evidence type="ECO:0000313" key="8">
    <source>
        <dbReference type="Proteomes" id="UP000198535"/>
    </source>
</evidence>
<comment type="cofactor">
    <cofactor evidence="1">
        <name>FMN</name>
        <dbReference type="ChEBI" id="CHEBI:58210"/>
    </cofactor>
</comment>
<organism evidence="7 8">
    <name type="scientific">Methanolobus profundi</name>
    <dbReference type="NCBI Taxonomy" id="487685"/>
    <lineage>
        <taxon>Archaea</taxon>
        <taxon>Methanobacteriati</taxon>
        <taxon>Methanobacteriota</taxon>
        <taxon>Stenosarchaea group</taxon>
        <taxon>Methanomicrobia</taxon>
        <taxon>Methanosarcinales</taxon>
        <taxon>Methanosarcinaceae</taxon>
        <taxon>Methanolobus</taxon>
    </lineage>
</organism>
<dbReference type="CDD" id="cd02143">
    <property type="entry name" value="nitroreductase_FeS-like"/>
    <property type="match status" value="1"/>
</dbReference>
<dbReference type="Gene3D" id="3.30.70.20">
    <property type="match status" value="1"/>
</dbReference>
<feature type="domain" description="4Fe-4S ferredoxin-type" evidence="6">
    <location>
        <begin position="34"/>
        <end position="65"/>
    </location>
</feature>
<keyword evidence="5" id="KW-0560">Oxidoreductase</keyword>
<dbReference type="InterPro" id="IPR017896">
    <property type="entry name" value="4Fe4S_Fe-S-bd"/>
</dbReference>
<dbReference type="OrthoDB" id="51316at2157"/>
<name>A0A1I4NFL9_9EURY</name>
<gene>
    <name evidence="7" type="ORF">SAMN04488696_0009</name>
</gene>
<keyword evidence="8" id="KW-1185">Reference proteome</keyword>
<dbReference type="PROSITE" id="PS51379">
    <property type="entry name" value="4FE4S_FER_2"/>
    <property type="match status" value="2"/>
</dbReference>
<dbReference type="GO" id="GO:0016491">
    <property type="term" value="F:oxidoreductase activity"/>
    <property type="evidence" value="ECO:0007669"/>
    <property type="project" value="UniProtKB-KW"/>
</dbReference>
<dbReference type="SUPFAM" id="SSF55469">
    <property type="entry name" value="FMN-dependent nitroreductase-like"/>
    <property type="match status" value="1"/>
</dbReference>
<dbReference type="RefSeq" id="WP_091931473.1">
    <property type="nucleotide sequence ID" value="NZ_FOUJ01000001.1"/>
</dbReference>
<protein>
    <submittedName>
        <fullName evidence="7">Nitroreductase</fullName>
    </submittedName>
</protein>
<proteinExistence type="inferred from homology"/>
<keyword evidence="3" id="KW-0285">Flavoprotein</keyword>
<evidence type="ECO:0000256" key="4">
    <source>
        <dbReference type="ARBA" id="ARBA00022643"/>
    </source>
</evidence>
<keyword evidence="4" id="KW-0288">FMN</keyword>
<dbReference type="EMBL" id="FOUJ01000001">
    <property type="protein sequence ID" value="SFM14185.1"/>
    <property type="molecule type" value="Genomic_DNA"/>
</dbReference>